<evidence type="ECO:0000313" key="3">
    <source>
        <dbReference type="Proteomes" id="UP000295633"/>
    </source>
</evidence>
<feature type="transmembrane region" description="Helical" evidence="1">
    <location>
        <begin position="21"/>
        <end position="41"/>
    </location>
</feature>
<name>A0A4R5YN96_9MICO</name>
<protein>
    <submittedName>
        <fullName evidence="2">Uncharacterized protein</fullName>
    </submittedName>
</protein>
<feature type="transmembrane region" description="Helical" evidence="1">
    <location>
        <begin position="78"/>
        <end position="96"/>
    </location>
</feature>
<accession>A0A4R5YN96</accession>
<keyword evidence="1" id="KW-0472">Membrane</keyword>
<dbReference type="Proteomes" id="UP000295633">
    <property type="component" value="Unassembled WGS sequence"/>
</dbReference>
<proteinExistence type="predicted"/>
<organism evidence="2 3">
    <name type="scientific">Microbacterium oleivorans</name>
    <dbReference type="NCBI Taxonomy" id="273677"/>
    <lineage>
        <taxon>Bacteria</taxon>
        <taxon>Bacillati</taxon>
        <taxon>Actinomycetota</taxon>
        <taxon>Actinomycetes</taxon>
        <taxon>Micrococcales</taxon>
        <taxon>Microbacteriaceae</taxon>
        <taxon>Microbacterium</taxon>
    </lineage>
</organism>
<dbReference type="AlphaFoldDB" id="A0A4R5YN96"/>
<keyword evidence="1" id="KW-0812">Transmembrane</keyword>
<dbReference type="EMBL" id="SMZX01000001">
    <property type="protein sequence ID" value="TDL46171.1"/>
    <property type="molecule type" value="Genomic_DNA"/>
</dbReference>
<evidence type="ECO:0000313" key="2">
    <source>
        <dbReference type="EMBL" id="TDL46171.1"/>
    </source>
</evidence>
<gene>
    <name evidence="2" type="ORF">E2R54_07025</name>
</gene>
<evidence type="ECO:0000256" key="1">
    <source>
        <dbReference type="SAM" id="Phobius"/>
    </source>
</evidence>
<dbReference type="RefSeq" id="WP_133399197.1">
    <property type="nucleotide sequence ID" value="NZ_SMZX01000001.1"/>
</dbReference>
<feature type="transmembrane region" description="Helical" evidence="1">
    <location>
        <begin position="47"/>
        <end position="66"/>
    </location>
</feature>
<comment type="caution">
    <text evidence="2">The sequence shown here is derived from an EMBL/GenBank/DDBJ whole genome shotgun (WGS) entry which is preliminary data.</text>
</comment>
<sequence length="97" mass="9771">MSTSGDYAVVASKRRGSASRLVVAGLAVALLIFAALSTVWGSPATTIRYASFATMIAALASGVVAIRRGPTGTRAASAIVAVVALMLGSTFFGLTYS</sequence>
<reference evidence="2 3" key="1">
    <citation type="submission" date="2019-03" db="EMBL/GenBank/DDBJ databases">
        <title>Genome Sequencing and Assembly of Various Microbes Isolated from Partially Reclaimed Soil and Acid Mine Drainage (AMD) Site.</title>
        <authorList>
            <person name="Steinbock B."/>
            <person name="Bechtold R."/>
            <person name="Sevigny J.L."/>
            <person name="Thomas D."/>
            <person name="Cuthill L.R."/>
            <person name="Aveiro Johannsen E.J."/>
            <person name="Thomas K."/>
            <person name="Ghosh A."/>
        </authorList>
    </citation>
    <scope>NUCLEOTIDE SEQUENCE [LARGE SCALE GENOMIC DNA]</scope>
    <source>
        <strain evidence="2 3">F-B2</strain>
    </source>
</reference>
<keyword evidence="1" id="KW-1133">Transmembrane helix</keyword>